<evidence type="ECO:0000259" key="8">
    <source>
        <dbReference type="Pfam" id="PF01773"/>
    </source>
</evidence>
<organism evidence="11 12">
    <name type="scientific">Cedecea neteri</name>
    <dbReference type="NCBI Taxonomy" id="158822"/>
    <lineage>
        <taxon>Bacteria</taxon>
        <taxon>Pseudomonadati</taxon>
        <taxon>Pseudomonadota</taxon>
        <taxon>Gammaproteobacteria</taxon>
        <taxon>Enterobacterales</taxon>
        <taxon>Enterobacteriaceae</taxon>
        <taxon>Cedecea</taxon>
    </lineage>
</organism>
<gene>
    <name evidence="11" type="ORF">JT31_18730</name>
</gene>
<dbReference type="Pfam" id="PF01773">
    <property type="entry name" value="Nucleos_tra2_N"/>
    <property type="match status" value="1"/>
</dbReference>
<dbReference type="KEGG" id="cnt:JT31_18730"/>
<dbReference type="GO" id="GO:0015212">
    <property type="term" value="F:cytidine transmembrane transporter activity"/>
    <property type="evidence" value="ECO:0007669"/>
    <property type="project" value="TreeGrafter"/>
</dbReference>
<dbReference type="OrthoDB" id="9766455at2"/>
<keyword evidence="4 7" id="KW-0812">Transmembrane</keyword>
<feature type="transmembrane region" description="Helical" evidence="7">
    <location>
        <begin position="87"/>
        <end position="108"/>
    </location>
</feature>
<keyword evidence="6 7" id="KW-0472">Membrane</keyword>
<dbReference type="RefSeq" id="WP_038480468.1">
    <property type="nucleotide sequence ID" value="NZ_CP009451.1"/>
</dbReference>
<feature type="domain" description="Nucleoside transporter/FeoB GTPase Gate" evidence="10">
    <location>
        <begin position="91"/>
        <end position="191"/>
    </location>
</feature>
<dbReference type="GO" id="GO:0015213">
    <property type="term" value="F:uridine transmembrane transporter activity"/>
    <property type="evidence" value="ECO:0007669"/>
    <property type="project" value="TreeGrafter"/>
</dbReference>
<comment type="similarity">
    <text evidence="2 7">Belongs to the concentrative nucleoside transporter (CNT) (TC 2.A.41) family.</text>
</comment>
<dbReference type="InterPro" id="IPR011657">
    <property type="entry name" value="CNT_C_dom"/>
</dbReference>
<feature type="transmembrane region" description="Helical" evidence="7">
    <location>
        <begin position="193"/>
        <end position="212"/>
    </location>
</feature>
<evidence type="ECO:0000256" key="2">
    <source>
        <dbReference type="ARBA" id="ARBA00009033"/>
    </source>
</evidence>
<dbReference type="GO" id="GO:0015506">
    <property type="term" value="F:nucleoside:proton symporter activity"/>
    <property type="evidence" value="ECO:0007669"/>
    <property type="project" value="TreeGrafter"/>
</dbReference>
<dbReference type="PANTHER" id="PTHR10590:SF21">
    <property type="entry name" value="NUCLEOSIDE PERMEASE NUPC"/>
    <property type="match status" value="1"/>
</dbReference>
<proteinExistence type="inferred from homology"/>
<dbReference type="InterPro" id="IPR011642">
    <property type="entry name" value="Gate_dom"/>
</dbReference>
<evidence type="ECO:0000313" key="11">
    <source>
        <dbReference type="EMBL" id="AIR06571.1"/>
    </source>
</evidence>
<feature type="domain" description="Concentrative nucleoside transporter C-terminal" evidence="9">
    <location>
        <begin position="193"/>
        <end position="391"/>
    </location>
</feature>
<dbReference type="AlphaFoldDB" id="A0A089Q5L0"/>
<dbReference type="Proteomes" id="UP000029481">
    <property type="component" value="Chromosome"/>
</dbReference>
<evidence type="ECO:0000313" key="12">
    <source>
        <dbReference type="Proteomes" id="UP000029481"/>
    </source>
</evidence>
<feature type="transmembrane region" description="Helical" evidence="7">
    <location>
        <begin position="242"/>
        <end position="264"/>
    </location>
</feature>
<comment type="subcellular location">
    <subcellularLocation>
        <location evidence="1">Cell membrane</location>
        <topology evidence="1">Multi-pass membrane protein</topology>
    </subcellularLocation>
</comment>
<evidence type="ECO:0000256" key="7">
    <source>
        <dbReference type="RuleBase" id="RU362018"/>
    </source>
</evidence>
<feature type="transmembrane region" description="Helical" evidence="7">
    <location>
        <begin position="270"/>
        <end position="288"/>
    </location>
</feature>
<dbReference type="NCBIfam" id="TIGR00804">
    <property type="entry name" value="nupC"/>
    <property type="match status" value="1"/>
</dbReference>
<dbReference type="InterPro" id="IPR008276">
    <property type="entry name" value="C_nuclsd_transpt"/>
</dbReference>
<keyword evidence="7" id="KW-0813">Transport</keyword>
<feature type="transmembrane region" description="Helical" evidence="7">
    <location>
        <begin position="336"/>
        <end position="356"/>
    </location>
</feature>
<sequence length="395" mass="42824">MSRVLHFVLALAVVALLALLVSPNRKQIRIRFVIQLLVIEVLLAWFFLTSDVGLGFVKGFSEMFEKLLGFANEGTNFVFGKMNDEGLAFFFLKVLCPIVFISALIGILQHIRILPIVIRAIGTVLSKVNGMGKLESFNAVSSLILGQSENFIAYKDILGKMSRNRMYTMAATAMSTVSMSIVGAYMTMLQPKYVVAALVLNMFSTFIVLSLINPYRVDEKEEDLQMSNLHEGQSFFEMLGEYILAGFKVAIIVAAMLIGFIALISGLNALFAAVLGISFQGILGYIFYPVAWVMGVPSGEALQVGSIMATKLVSNEFVAMMDLQKIAGSLSPRAEGILSVFLVSFANFSSIGIIAGAIKGLNEEQGNVVSRFGLKLVYGSTLVSILSASIAALVI</sequence>
<feature type="transmembrane region" description="Helical" evidence="7">
    <location>
        <begin position="376"/>
        <end position="394"/>
    </location>
</feature>
<reference evidence="11 12" key="1">
    <citation type="submission" date="2014-09" db="EMBL/GenBank/DDBJ databases">
        <title>Cedecea neteri SSMD04 Genome Sequencing.</title>
        <authorList>
            <person name="Tan J.-Y."/>
        </authorList>
    </citation>
    <scope>NUCLEOTIDE SEQUENCE [LARGE SCALE GENOMIC DNA]</scope>
    <source>
        <strain evidence="11 12">SSMD04</strain>
    </source>
</reference>
<evidence type="ECO:0000256" key="1">
    <source>
        <dbReference type="ARBA" id="ARBA00004651"/>
    </source>
</evidence>
<keyword evidence="12" id="KW-1185">Reference proteome</keyword>
<evidence type="ECO:0000259" key="9">
    <source>
        <dbReference type="Pfam" id="PF07662"/>
    </source>
</evidence>
<feature type="transmembrane region" description="Helical" evidence="7">
    <location>
        <begin position="6"/>
        <end position="23"/>
    </location>
</feature>
<dbReference type="Pfam" id="PF07670">
    <property type="entry name" value="Gate"/>
    <property type="match status" value="1"/>
</dbReference>
<keyword evidence="3" id="KW-1003">Cell membrane</keyword>
<name>A0A089Q5L0_9ENTR</name>
<dbReference type="InterPro" id="IPR018270">
    <property type="entry name" value="C_nuclsd_transpt_met_bac"/>
</dbReference>
<evidence type="ECO:0000256" key="6">
    <source>
        <dbReference type="ARBA" id="ARBA00023136"/>
    </source>
</evidence>
<dbReference type="EMBL" id="CP009451">
    <property type="protein sequence ID" value="AIR06571.1"/>
    <property type="molecule type" value="Genomic_DNA"/>
</dbReference>
<protein>
    <recommendedName>
        <fullName evidence="7">Nucleoside permease</fullName>
    </recommendedName>
</protein>
<dbReference type="InterPro" id="IPR002668">
    <property type="entry name" value="CNT_N_dom"/>
</dbReference>
<evidence type="ECO:0000256" key="4">
    <source>
        <dbReference type="ARBA" id="ARBA00022692"/>
    </source>
</evidence>
<evidence type="ECO:0000256" key="5">
    <source>
        <dbReference type="ARBA" id="ARBA00022989"/>
    </source>
</evidence>
<feature type="domain" description="Concentrative nucleoside transporter N-terminal" evidence="8">
    <location>
        <begin position="10"/>
        <end position="82"/>
    </location>
</feature>
<dbReference type="Pfam" id="PF07662">
    <property type="entry name" value="Nucleos_tra2_C"/>
    <property type="match status" value="1"/>
</dbReference>
<evidence type="ECO:0000259" key="10">
    <source>
        <dbReference type="Pfam" id="PF07670"/>
    </source>
</evidence>
<dbReference type="PANTHER" id="PTHR10590">
    <property type="entry name" value="SODIUM/NUCLEOSIDE COTRANSPORTER"/>
    <property type="match status" value="1"/>
</dbReference>
<keyword evidence="5 7" id="KW-1133">Transmembrane helix</keyword>
<dbReference type="GO" id="GO:0005886">
    <property type="term" value="C:plasma membrane"/>
    <property type="evidence" value="ECO:0007669"/>
    <property type="project" value="UniProtKB-SubCell"/>
</dbReference>
<evidence type="ECO:0000256" key="3">
    <source>
        <dbReference type="ARBA" id="ARBA00022475"/>
    </source>
</evidence>
<feature type="transmembrane region" description="Helical" evidence="7">
    <location>
        <begin position="30"/>
        <end position="48"/>
    </location>
</feature>
<accession>A0A089Q5L0</accession>